<evidence type="ECO:0000313" key="2">
    <source>
        <dbReference type="Proteomes" id="UP001055879"/>
    </source>
</evidence>
<dbReference type="Proteomes" id="UP001055879">
    <property type="component" value="Linkage Group LG06"/>
</dbReference>
<protein>
    <submittedName>
        <fullName evidence="1">Uncharacterized protein</fullName>
    </submittedName>
</protein>
<proteinExistence type="predicted"/>
<sequence>MSGRQFCHLLHGTDDYSYIDQCYFAHDQIIEKMHNYNNFLYRVVVGDDLSSSFIDQSDGTIYDGYIRSLYSILPPDDPANQFFLMPNITPPIIVDYFPNHPLGLSQFEDLSIVVTGVSLISVINTKNRNLFVQKT</sequence>
<name>A0ACB9BDP7_ARCLA</name>
<dbReference type="EMBL" id="CM042052">
    <property type="protein sequence ID" value="KAI3720075.1"/>
    <property type="molecule type" value="Genomic_DNA"/>
</dbReference>
<gene>
    <name evidence="1" type="ORF">L6452_20985</name>
</gene>
<accession>A0ACB9BDP7</accession>
<organism evidence="1 2">
    <name type="scientific">Arctium lappa</name>
    <name type="common">Greater burdock</name>
    <name type="synonym">Lappa major</name>
    <dbReference type="NCBI Taxonomy" id="4217"/>
    <lineage>
        <taxon>Eukaryota</taxon>
        <taxon>Viridiplantae</taxon>
        <taxon>Streptophyta</taxon>
        <taxon>Embryophyta</taxon>
        <taxon>Tracheophyta</taxon>
        <taxon>Spermatophyta</taxon>
        <taxon>Magnoliopsida</taxon>
        <taxon>eudicotyledons</taxon>
        <taxon>Gunneridae</taxon>
        <taxon>Pentapetalae</taxon>
        <taxon>asterids</taxon>
        <taxon>campanulids</taxon>
        <taxon>Asterales</taxon>
        <taxon>Asteraceae</taxon>
        <taxon>Carduoideae</taxon>
        <taxon>Cardueae</taxon>
        <taxon>Arctiinae</taxon>
        <taxon>Arctium</taxon>
    </lineage>
</organism>
<keyword evidence="2" id="KW-1185">Reference proteome</keyword>
<reference evidence="1 2" key="2">
    <citation type="journal article" date="2022" name="Mol. Ecol. Resour.">
        <title>The genomes of chicory, endive, great burdock and yacon provide insights into Asteraceae paleo-polyploidization history and plant inulin production.</title>
        <authorList>
            <person name="Fan W."/>
            <person name="Wang S."/>
            <person name="Wang H."/>
            <person name="Wang A."/>
            <person name="Jiang F."/>
            <person name="Liu H."/>
            <person name="Zhao H."/>
            <person name="Xu D."/>
            <person name="Zhang Y."/>
        </authorList>
    </citation>
    <scope>NUCLEOTIDE SEQUENCE [LARGE SCALE GENOMIC DNA]</scope>
    <source>
        <strain evidence="2">cv. Niubang</strain>
    </source>
</reference>
<reference evidence="2" key="1">
    <citation type="journal article" date="2022" name="Mol. Ecol. Resour.">
        <title>The genomes of chicory, endive, great burdock and yacon provide insights into Asteraceae palaeo-polyploidization history and plant inulin production.</title>
        <authorList>
            <person name="Fan W."/>
            <person name="Wang S."/>
            <person name="Wang H."/>
            <person name="Wang A."/>
            <person name="Jiang F."/>
            <person name="Liu H."/>
            <person name="Zhao H."/>
            <person name="Xu D."/>
            <person name="Zhang Y."/>
        </authorList>
    </citation>
    <scope>NUCLEOTIDE SEQUENCE [LARGE SCALE GENOMIC DNA]</scope>
    <source>
        <strain evidence="2">cv. Niubang</strain>
    </source>
</reference>
<evidence type="ECO:0000313" key="1">
    <source>
        <dbReference type="EMBL" id="KAI3720075.1"/>
    </source>
</evidence>
<comment type="caution">
    <text evidence="1">The sequence shown here is derived from an EMBL/GenBank/DDBJ whole genome shotgun (WGS) entry which is preliminary data.</text>
</comment>